<keyword evidence="3" id="KW-1185">Reference proteome</keyword>
<evidence type="ECO:0000256" key="1">
    <source>
        <dbReference type="SAM" id="Phobius"/>
    </source>
</evidence>
<dbReference type="EMBL" id="VFPS01000001">
    <property type="protein sequence ID" value="TQN00152.1"/>
    <property type="molecule type" value="Genomic_DNA"/>
</dbReference>
<keyword evidence="1" id="KW-1133">Transmembrane helix</keyword>
<name>A0A543KYJ4_9MICO</name>
<dbReference type="AlphaFoldDB" id="A0A543KYJ4"/>
<organism evidence="2 3">
    <name type="scientific">Microbacterium lacticum</name>
    <dbReference type="NCBI Taxonomy" id="33885"/>
    <lineage>
        <taxon>Bacteria</taxon>
        <taxon>Bacillati</taxon>
        <taxon>Actinomycetota</taxon>
        <taxon>Actinomycetes</taxon>
        <taxon>Micrococcales</taxon>
        <taxon>Microbacteriaceae</taxon>
        <taxon>Microbacterium</taxon>
    </lineage>
</organism>
<feature type="transmembrane region" description="Helical" evidence="1">
    <location>
        <begin position="36"/>
        <end position="60"/>
    </location>
</feature>
<proteinExistence type="predicted"/>
<keyword evidence="1" id="KW-0472">Membrane</keyword>
<comment type="caution">
    <text evidence="2">The sequence shown here is derived from an EMBL/GenBank/DDBJ whole genome shotgun (WGS) entry which is preliminary data.</text>
</comment>
<sequence>MVLSVMTLVLSGGMGLLFVVLWFSSAAQGDFALLMGLLALGAILPLVLLVGFAVVLAALCARRGENIAMWLSIASIVCQLPVIAAVVMVLQWMM</sequence>
<keyword evidence="1" id="KW-0812">Transmembrane</keyword>
<gene>
    <name evidence="2" type="ORF">FHX68_0222</name>
</gene>
<evidence type="ECO:0000313" key="2">
    <source>
        <dbReference type="EMBL" id="TQN00152.1"/>
    </source>
</evidence>
<feature type="transmembrane region" description="Helical" evidence="1">
    <location>
        <begin position="67"/>
        <end position="93"/>
    </location>
</feature>
<evidence type="ECO:0000313" key="3">
    <source>
        <dbReference type="Proteomes" id="UP000319804"/>
    </source>
</evidence>
<accession>A0A543KYJ4</accession>
<reference evidence="2 3" key="1">
    <citation type="submission" date="2019-06" db="EMBL/GenBank/DDBJ databases">
        <title>Sequencing the genomes of 1000 actinobacteria strains.</title>
        <authorList>
            <person name="Klenk H.-P."/>
        </authorList>
    </citation>
    <scope>NUCLEOTIDE SEQUENCE [LARGE SCALE GENOMIC DNA]</scope>
    <source>
        <strain evidence="2 3">DSM 20427</strain>
    </source>
</reference>
<protein>
    <submittedName>
        <fullName evidence="2">Uncharacterized protein</fullName>
    </submittedName>
</protein>
<dbReference type="Proteomes" id="UP000319804">
    <property type="component" value="Unassembled WGS sequence"/>
</dbReference>